<reference evidence="4" key="2">
    <citation type="submission" date="2020-05" db="UniProtKB">
        <authorList>
            <consortium name="EnsemblMetazoa"/>
        </authorList>
    </citation>
    <scope>IDENTIFICATION</scope>
    <source>
        <strain evidence="4">WRAIR2</strain>
    </source>
</reference>
<dbReference type="AlphaFoldDB" id="A0A182MXS5"/>
<sequence>MTVERTLVSAGPMLPPSPPNASRWESERSIEERIYDTVPYESDRTGHQESVEPLFAELDDPTLTDGYSSFESSTDDDDDPQQPSTKNRYSITPHPETTCRPAAPAQDISPGGDHIENVVAELLDKERKYIETLDQGIRQYTPVLYTQTLPAALRGKRNVIFINLEEILRTHRDHLLPALELAANEQPHNSDSGRVAERIAEVFLRYVEHDRFYCYVQFALHQADSEALRLRYDKYFQKIQHDLGDKLGLNSLLLQPIQRLPRYKLLFNELVKDLLKDDGGKLTMSRRTALLCKVDKRISNLIDRVNQAINLHDIRQCSGRQPNSYP</sequence>
<evidence type="ECO:0000313" key="5">
    <source>
        <dbReference type="Proteomes" id="UP000075884"/>
    </source>
</evidence>
<dbReference type="GO" id="GO:0005737">
    <property type="term" value="C:cytoplasm"/>
    <property type="evidence" value="ECO:0007669"/>
    <property type="project" value="TreeGrafter"/>
</dbReference>
<dbReference type="EnsemblMetazoa" id="ADIR000178-RA">
    <property type="protein sequence ID" value="ADIR000178-PA"/>
    <property type="gene ID" value="ADIR000178"/>
</dbReference>
<dbReference type="PANTHER" id="PTHR22826:SF209">
    <property type="entry name" value="DH DOMAIN-CONTAINING PROTEIN"/>
    <property type="match status" value="1"/>
</dbReference>
<dbReference type="PROSITE" id="PS50010">
    <property type="entry name" value="DH_2"/>
    <property type="match status" value="1"/>
</dbReference>
<accession>A0A182MXS5</accession>
<evidence type="ECO:0000259" key="3">
    <source>
        <dbReference type="PROSITE" id="PS50010"/>
    </source>
</evidence>
<evidence type="ECO:0000256" key="2">
    <source>
        <dbReference type="SAM" id="MobiDB-lite"/>
    </source>
</evidence>
<dbReference type="GO" id="GO:0005085">
    <property type="term" value="F:guanyl-nucleotide exchange factor activity"/>
    <property type="evidence" value="ECO:0007669"/>
    <property type="project" value="UniProtKB-KW"/>
</dbReference>
<feature type="domain" description="DH" evidence="3">
    <location>
        <begin position="114"/>
        <end position="308"/>
    </location>
</feature>
<keyword evidence="5" id="KW-1185">Reference proteome</keyword>
<dbReference type="VEuPathDB" id="VectorBase:ADIR000178"/>
<dbReference type="Gene3D" id="1.20.900.10">
    <property type="entry name" value="Dbl homology (DH) domain"/>
    <property type="match status" value="1"/>
</dbReference>
<dbReference type="Proteomes" id="UP000075884">
    <property type="component" value="Unassembled WGS sequence"/>
</dbReference>
<name>A0A182MXS5_9DIPT</name>
<dbReference type="InterPro" id="IPR000219">
    <property type="entry name" value="DH_dom"/>
</dbReference>
<evidence type="ECO:0000256" key="1">
    <source>
        <dbReference type="ARBA" id="ARBA00022658"/>
    </source>
</evidence>
<feature type="compositionally biased region" description="Basic and acidic residues" evidence="2">
    <location>
        <begin position="24"/>
        <end position="50"/>
    </location>
</feature>
<dbReference type="InterPro" id="IPR035899">
    <property type="entry name" value="DBL_dom_sf"/>
</dbReference>
<dbReference type="SMART" id="SM00325">
    <property type="entry name" value="RhoGEF"/>
    <property type="match status" value="1"/>
</dbReference>
<dbReference type="PANTHER" id="PTHR22826">
    <property type="entry name" value="RHO GUANINE EXCHANGE FACTOR-RELATED"/>
    <property type="match status" value="1"/>
</dbReference>
<keyword evidence="1" id="KW-0344">Guanine-nucleotide releasing factor</keyword>
<protein>
    <recommendedName>
        <fullName evidence="3">DH domain-containing protein</fullName>
    </recommendedName>
</protein>
<dbReference type="SUPFAM" id="SSF48065">
    <property type="entry name" value="DBL homology domain (DH-domain)"/>
    <property type="match status" value="1"/>
</dbReference>
<dbReference type="STRING" id="7168.A0A182MXS5"/>
<dbReference type="Pfam" id="PF00621">
    <property type="entry name" value="RhoGEF"/>
    <property type="match status" value="1"/>
</dbReference>
<dbReference type="InterPro" id="IPR051336">
    <property type="entry name" value="RhoGEF_Guanine_NuclExch_SF"/>
</dbReference>
<organism evidence="4 5">
    <name type="scientific">Anopheles dirus</name>
    <dbReference type="NCBI Taxonomy" id="7168"/>
    <lineage>
        <taxon>Eukaryota</taxon>
        <taxon>Metazoa</taxon>
        <taxon>Ecdysozoa</taxon>
        <taxon>Arthropoda</taxon>
        <taxon>Hexapoda</taxon>
        <taxon>Insecta</taxon>
        <taxon>Pterygota</taxon>
        <taxon>Neoptera</taxon>
        <taxon>Endopterygota</taxon>
        <taxon>Diptera</taxon>
        <taxon>Nematocera</taxon>
        <taxon>Culicoidea</taxon>
        <taxon>Culicidae</taxon>
        <taxon>Anophelinae</taxon>
        <taxon>Anopheles</taxon>
    </lineage>
</organism>
<proteinExistence type="predicted"/>
<feature type="region of interest" description="Disordered" evidence="2">
    <location>
        <begin position="1"/>
        <end position="112"/>
    </location>
</feature>
<evidence type="ECO:0000313" key="4">
    <source>
        <dbReference type="EnsemblMetazoa" id="ADIR000178-PA"/>
    </source>
</evidence>
<reference evidence="5" key="1">
    <citation type="submission" date="2013-03" db="EMBL/GenBank/DDBJ databases">
        <title>The Genome Sequence of Anopheles dirus WRAIR2.</title>
        <authorList>
            <consortium name="The Broad Institute Genomics Platform"/>
            <person name="Neafsey D.E."/>
            <person name="Walton C."/>
            <person name="Walker B."/>
            <person name="Young S.K."/>
            <person name="Zeng Q."/>
            <person name="Gargeya S."/>
            <person name="Fitzgerald M."/>
            <person name="Haas B."/>
            <person name="Abouelleil A."/>
            <person name="Allen A.W."/>
            <person name="Alvarado L."/>
            <person name="Arachchi H.M."/>
            <person name="Berlin A.M."/>
            <person name="Chapman S.B."/>
            <person name="Gainer-Dewar J."/>
            <person name="Goldberg J."/>
            <person name="Griggs A."/>
            <person name="Gujja S."/>
            <person name="Hansen M."/>
            <person name="Howarth C."/>
            <person name="Imamovic A."/>
            <person name="Ireland A."/>
            <person name="Larimer J."/>
            <person name="McCowan C."/>
            <person name="Murphy C."/>
            <person name="Pearson M."/>
            <person name="Poon T.W."/>
            <person name="Priest M."/>
            <person name="Roberts A."/>
            <person name="Saif S."/>
            <person name="Shea T."/>
            <person name="Sisk P."/>
            <person name="Sykes S."/>
            <person name="Wortman J."/>
            <person name="Nusbaum C."/>
            <person name="Birren B."/>
        </authorList>
    </citation>
    <scope>NUCLEOTIDE SEQUENCE [LARGE SCALE GENOMIC DNA]</scope>
    <source>
        <strain evidence="5">WRAIR2</strain>
    </source>
</reference>